<name>A0A0C2D0L2_9BACT</name>
<protein>
    <submittedName>
        <fullName evidence="1">Uncharacterized protein</fullName>
    </submittedName>
</protein>
<evidence type="ECO:0000313" key="1">
    <source>
        <dbReference type="EMBL" id="KIG15390.1"/>
    </source>
</evidence>
<evidence type="ECO:0000313" key="2">
    <source>
        <dbReference type="Proteomes" id="UP000031599"/>
    </source>
</evidence>
<organism evidence="1 2">
    <name type="scientific">Enhygromyxa salina</name>
    <dbReference type="NCBI Taxonomy" id="215803"/>
    <lineage>
        <taxon>Bacteria</taxon>
        <taxon>Pseudomonadati</taxon>
        <taxon>Myxococcota</taxon>
        <taxon>Polyangia</taxon>
        <taxon>Nannocystales</taxon>
        <taxon>Nannocystaceae</taxon>
        <taxon>Enhygromyxa</taxon>
    </lineage>
</organism>
<dbReference type="AlphaFoldDB" id="A0A0C2D0L2"/>
<comment type="caution">
    <text evidence="1">The sequence shown here is derived from an EMBL/GenBank/DDBJ whole genome shotgun (WGS) entry which is preliminary data.</text>
</comment>
<proteinExistence type="predicted"/>
<gene>
    <name evidence="1" type="ORF">DB30_05653</name>
</gene>
<sequence length="76" mass="7922">MNADPADHTHHTFCRICEALCGLEVTTEGQGAARRITKIRPAADGAAQLEQVSGMAHLTGFVVDVTPAAGTFDPSS</sequence>
<dbReference type="RefSeq" id="WP_052551753.1">
    <property type="nucleotide sequence ID" value="NZ_JMCC02000055.1"/>
</dbReference>
<dbReference type="Gene3D" id="2.20.25.90">
    <property type="entry name" value="ADC-like domains"/>
    <property type="match status" value="1"/>
</dbReference>
<dbReference type="Proteomes" id="UP000031599">
    <property type="component" value="Unassembled WGS sequence"/>
</dbReference>
<reference evidence="1 2" key="1">
    <citation type="submission" date="2014-12" db="EMBL/GenBank/DDBJ databases">
        <title>Genome assembly of Enhygromyxa salina DSM 15201.</title>
        <authorList>
            <person name="Sharma G."/>
            <person name="Subramanian S."/>
        </authorList>
    </citation>
    <scope>NUCLEOTIDE SEQUENCE [LARGE SCALE GENOMIC DNA]</scope>
    <source>
        <strain evidence="1 2">DSM 15201</strain>
    </source>
</reference>
<dbReference type="EMBL" id="JMCC02000055">
    <property type="protein sequence ID" value="KIG15390.1"/>
    <property type="molecule type" value="Genomic_DNA"/>
</dbReference>
<accession>A0A0C2D0L2</accession>